<evidence type="ECO:0000256" key="1">
    <source>
        <dbReference type="ARBA" id="ARBA00004651"/>
    </source>
</evidence>
<feature type="transmembrane region" description="Helical" evidence="8">
    <location>
        <begin position="280"/>
        <end position="304"/>
    </location>
</feature>
<evidence type="ECO:0000256" key="7">
    <source>
        <dbReference type="SAM" id="MobiDB-lite"/>
    </source>
</evidence>
<dbReference type="InterPro" id="IPR020846">
    <property type="entry name" value="MFS_dom"/>
</dbReference>
<feature type="transmembrane region" description="Helical" evidence="8">
    <location>
        <begin position="120"/>
        <end position="146"/>
    </location>
</feature>
<dbReference type="CDD" id="cd06173">
    <property type="entry name" value="MFS_MefA_like"/>
    <property type="match status" value="1"/>
</dbReference>
<reference evidence="10 11" key="1">
    <citation type="submission" date="2018-06" db="EMBL/GenBank/DDBJ databases">
        <title>Streptacidiphilus pinicola sp. nov., isolated from pine grove soil.</title>
        <authorList>
            <person name="Roh S.G."/>
            <person name="Park S."/>
            <person name="Kim M.-K."/>
            <person name="Yun B.-R."/>
            <person name="Park J."/>
            <person name="Kim M.J."/>
            <person name="Kim Y.S."/>
            <person name="Kim S.B."/>
        </authorList>
    </citation>
    <scope>NUCLEOTIDE SEQUENCE [LARGE SCALE GENOMIC DNA]</scope>
    <source>
        <strain evidence="10 11">MMS16-CNU450</strain>
    </source>
</reference>
<evidence type="ECO:0000256" key="5">
    <source>
        <dbReference type="ARBA" id="ARBA00022989"/>
    </source>
</evidence>
<comment type="caution">
    <text evidence="10">The sequence shown here is derived from an EMBL/GenBank/DDBJ whole genome shotgun (WGS) entry which is preliminary data.</text>
</comment>
<dbReference type="InterPro" id="IPR036259">
    <property type="entry name" value="MFS_trans_sf"/>
</dbReference>
<feature type="transmembrane region" description="Helical" evidence="8">
    <location>
        <begin position="400"/>
        <end position="419"/>
    </location>
</feature>
<proteinExistence type="predicted"/>
<keyword evidence="4 8" id="KW-0812">Transmembrane</keyword>
<feature type="transmembrane region" description="Helical" evidence="8">
    <location>
        <begin position="198"/>
        <end position="218"/>
    </location>
</feature>
<dbReference type="Pfam" id="PF05977">
    <property type="entry name" value="MFS_3"/>
    <property type="match status" value="1"/>
</dbReference>
<name>A0A2X0INH2_9ACTN</name>
<feature type="transmembrane region" description="Helical" evidence="8">
    <location>
        <begin position="371"/>
        <end position="394"/>
    </location>
</feature>
<dbReference type="PANTHER" id="PTHR23513">
    <property type="entry name" value="INTEGRAL MEMBRANE EFFLUX PROTEIN-RELATED"/>
    <property type="match status" value="1"/>
</dbReference>
<feature type="transmembrane region" description="Helical" evidence="8">
    <location>
        <begin position="250"/>
        <end position="274"/>
    </location>
</feature>
<feature type="transmembrane region" description="Helical" evidence="8">
    <location>
        <begin position="311"/>
        <end position="330"/>
    </location>
</feature>
<evidence type="ECO:0000313" key="10">
    <source>
        <dbReference type="EMBL" id="RAG86742.1"/>
    </source>
</evidence>
<keyword evidence="3" id="KW-1003">Cell membrane</keyword>
<keyword evidence="5 8" id="KW-1133">Transmembrane helix</keyword>
<dbReference type="GO" id="GO:0022857">
    <property type="term" value="F:transmembrane transporter activity"/>
    <property type="evidence" value="ECO:0007669"/>
    <property type="project" value="InterPro"/>
</dbReference>
<organism evidence="10 11">
    <name type="scientific">Streptacidiphilus pinicola</name>
    <dbReference type="NCBI Taxonomy" id="2219663"/>
    <lineage>
        <taxon>Bacteria</taxon>
        <taxon>Bacillati</taxon>
        <taxon>Actinomycetota</taxon>
        <taxon>Actinomycetes</taxon>
        <taxon>Kitasatosporales</taxon>
        <taxon>Streptomycetaceae</taxon>
        <taxon>Streptacidiphilus</taxon>
    </lineage>
</organism>
<protein>
    <submittedName>
        <fullName evidence="10">MFS transporter</fullName>
    </submittedName>
</protein>
<keyword evidence="11" id="KW-1185">Reference proteome</keyword>
<dbReference type="PANTHER" id="PTHR23513:SF6">
    <property type="entry name" value="MAJOR FACILITATOR SUPERFAMILY ASSOCIATED DOMAIN-CONTAINING PROTEIN"/>
    <property type="match status" value="1"/>
</dbReference>
<dbReference type="EMBL" id="QKYN01000021">
    <property type="protein sequence ID" value="RAG86742.1"/>
    <property type="molecule type" value="Genomic_DNA"/>
</dbReference>
<comment type="subcellular location">
    <subcellularLocation>
        <location evidence="1">Cell membrane</location>
        <topology evidence="1">Multi-pass membrane protein</topology>
    </subcellularLocation>
</comment>
<evidence type="ECO:0000259" key="9">
    <source>
        <dbReference type="PROSITE" id="PS50850"/>
    </source>
</evidence>
<dbReference type="Proteomes" id="UP000248889">
    <property type="component" value="Unassembled WGS sequence"/>
</dbReference>
<dbReference type="SUPFAM" id="SSF103473">
    <property type="entry name" value="MFS general substrate transporter"/>
    <property type="match status" value="1"/>
</dbReference>
<evidence type="ECO:0000256" key="6">
    <source>
        <dbReference type="ARBA" id="ARBA00023136"/>
    </source>
</evidence>
<evidence type="ECO:0000256" key="4">
    <source>
        <dbReference type="ARBA" id="ARBA00022692"/>
    </source>
</evidence>
<dbReference type="RefSeq" id="WP_111499581.1">
    <property type="nucleotide sequence ID" value="NZ_QKYN01000021.1"/>
</dbReference>
<dbReference type="InterPro" id="IPR010290">
    <property type="entry name" value="TM_effector"/>
</dbReference>
<evidence type="ECO:0000256" key="2">
    <source>
        <dbReference type="ARBA" id="ARBA00022448"/>
    </source>
</evidence>
<gene>
    <name evidence="10" type="ORF">DN069_04945</name>
</gene>
<feature type="transmembrane region" description="Helical" evidence="8">
    <location>
        <begin position="336"/>
        <end position="359"/>
    </location>
</feature>
<dbReference type="GO" id="GO:0005886">
    <property type="term" value="C:plasma membrane"/>
    <property type="evidence" value="ECO:0007669"/>
    <property type="project" value="UniProtKB-SubCell"/>
</dbReference>
<keyword evidence="6 8" id="KW-0472">Membrane</keyword>
<sequence>MARTFTPPRKGRSCHDARTSTDTQTAGAPAPALPPLRRNWRFQLLWLGSASAMTGLNAADVAYPLVILALTGSPAWAGLFGVIQAAATVLCGLPAGVLLDRCDRRRVLIAAEALRVAASGSVVLAALFGALTLPHLLAVAATLGAAQPLGGAARMLLVRTVVAPEQLTAALTQDQLRLSLAELAGPPLGGALYALGRAVPFVLSTVGFAVSLVCALFVRPQQHSAGDPAASLRTVFHGIRTLWQAPTLRMALLLVTALNACGAPISLVVIFRLHQQATPAWGIGAALAGSAVGSLIGASLVGLLHRSFRPGTLLIGLIALEVPVFAALALTRGPWATGLLLIAGGLGVPALSVLLDVLIFRQVPDAHRGRAIAATMTVVGLGIPLGTGAVGLLLQLLGGVGTLWLLAGVLGTAALWAAATPELRRAVWPSAAA</sequence>
<feature type="transmembrane region" description="Helical" evidence="8">
    <location>
        <begin position="44"/>
        <end position="70"/>
    </location>
</feature>
<dbReference type="OrthoDB" id="4544213at2"/>
<evidence type="ECO:0000256" key="8">
    <source>
        <dbReference type="SAM" id="Phobius"/>
    </source>
</evidence>
<accession>A0A2X0INH2</accession>
<keyword evidence="2" id="KW-0813">Transport</keyword>
<feature type="transmembrane region" description="Helical" evidence="8">
    <location>
        <begin position="76"/>
        <end position="99"/>
    </location>
</feature>
<evidence type="ECO:0000256" key="3">
    <source>
        <dbReference type="ARBA" id="ARBA00022475"/>
    </source>
</evidence>
<dbReference type="PROSITE" id="PS50850">
    <property type="entry name" value="MFS"/>
    <property type="match status" value="1"/>
</dbReference>
<feature type="region of interest" description="Disordered" evidence="7">
    <location>
        <begin position="1"/>
        <end position="31"/>
    </location>
</feature>
<dbReference type="AlphaFoldDB" id="A0A2X0INH2"/>
<dbReference type="Gene3D" id="1.20.1250.20">
    <property type="entry name" value="MFS general substrate transporter like domains"/>
    <property type="match status" value="1"/>
</dbReference>
<feature type="domain" description="Major facilitator superfamily (MFS) profile" evidence="9">
    <location>
        <begin position="41"/>
        <end position="425"/>
    </location>
</feature>
<evidence type="ECO:0000313" key="11">
    <source>
        <dbReference type="Proteomes" id="UP000248889"/>
    </source>
</evidence>